<dbReference type="SUPFAM" id="SSF56281">
    <property type="entry name" value="Metallo-hydrolase/oxidoreductase"/>
    <property type="match status" value="1"/>
</dbReference>
<evidence type="ECO:0000256" key="2">
    <source>
        <dbReference type="ARBA" id="ARBA00001947"/>
    </source>
</evidence>
<evidence type="ECO:0000256" key="3">
    <source>
        <dbReference type="ARBA" id="ARBA00004963"/>
    </source>
</evidence>
<proteinExistence type="inferred from homology"/>
<dbReference type="Pfam" id="PF00753">
    <property type="entry name" value="Lactamase_B"/>
    <property type="match status" value="1"/>
</dbReference>
<accession>A0AAJ6YBR1</accession>
<dbReference type="CDD" id="cd07723">
    <property type="entry name" value="hydroxyacylglutathione_hydrolase_MBL-fold"/>
    <property type="match status" value="1"/>
</dbReference>
<dbReference type="Proteomes" id="UP000695007">
    <property type="component" value="Unplaced"/>
</dbReference>
<dbReference type="InterPro" id="IPR032282">
    <property type="entry name" value="HAGH_C"/>
</dbReference>
<dbReference type="InterPro" id="IPR001279">
    <property type="entry name" value="Metallo-B-lactamas"/>
</dbReference>
<evidence type="ECO:0000259" key="10">
    <source>
        <dbReference type="SMART" id="SM00849"/>
    </source>
</evidence>
<comment type="catalytic activity">
    <reaction evidence="1">
        <text>an S-(2-hydroxyacyl)glutathione + H2O = a 2-hydroxy carboxylate + glutathione + H(+)</text>
        <dbReference type="Rhea" id="RHEA:21864"/>
        <dbReference type="ChEBI" id="CHEBI:15377"/>
        <dbReference type="ChEBI" id="CHEBI:15378"/>
        <dbReference type="ChEBI" id="CHEBI:57925"/>
        <dbReference type="ChEBI" id="CHEBI:58896"/>
        <dbReference type="ChEBI" id="CHEBI:71261"/>
        <dbReference type="EC" id="3.1.2.6"/>
    </reaction>
</comment>
<dbReference type="AlphaFoldDB" id="A0AAJ6YBR1"/>
<dbReference type="GO" id="GO:0046872">
    <property type="term" value="F:metal ion binding"/>
    <property type="evidence" value="ECO:0007669"/>
    <property type="project" value="UniProtKB-KW"/>
</dbReference>
<dbReference type="SMART" id="SM00849">
    <property type="entry name" value="Lactamase_B"/>
    <property type="match status" value="1"/>
</dbReference>
<dbReference type="PIRSF" id="PIRSF005457">
    <property type="entry name" value="Glx"/>
    <property type="match status" value="1"/>
</dbReference>
<dbReference type="Pfam" id="PF16123">
    <property type="entry name" value="HAGH_C"/>
    <property type="match status" value="1"/>
</dbReference>
<keyword evidence="8" id="KW-0862">Zinc</keyword>
<dbReference type="HAMAP" id="MF_01374">
    <property type="entry name" value="Glyoxalase_2"/>
    <property type="match status" value="1"/>
</dbReference>
<evidence type="ECO:0000256" key="5">
    <source>
        <dbReference type="ARBA" id="ARBA00011917"/>
    </source>
</evidence>
<evidence type="ECO:0000313" key="12">
    <source>
        <dbReference type="RefSeq" id="XP_011494383.1"/>
    </source>
</evidence>
<reference evidence="12" key="1">
    <citation type="submission" date="2025-08" db="UniProtKB">
        <authorList>
            <consortium name="RefSeq"/>
        </authorList>
    </citation>
    <scope>IDENTIFICATION</scope>
</reference>
<comment type="cofactor">
    <cofactor evidence="2">
        <name>Zn(2+)</name>
        <dbReference type="ChEBI" id="CHEBI:29105"/>
    </cofactor>
</comment>
<evidence type="ECO:0000256" key="9">
    <source>
        <dbReference type="ARBA" id="ARBA00031044"/>
    </source>
</evidence>
<dbReference type="PANTHER" id="PTHR11935">
    <property type="entry name" value="BETA LACTAMASE DOMAIN"/>
    <property type="match status" value="1"/>
</dbReference>
<dbReference type="KEGG" id="csol:105359467"/>
<evidence type="ECO:0000256" key="4">
    <source>
        <dbReference type="ARBA" id="ARBA00006759"/>
    </source>
</evidence>
<gene>
    <name evidence="12" type="primary">LOC105359467</name>
</gene>
<dbReference type="RefSeq" id="XP_011494383.1">
    <property type="nucleotide sequence ID" value="XM_011496081.1"/>
</dbReference>
<dbReference type="FunFam" id="3.60.15.10:FF:000019">
    <property type="entry name" value="Hydroxyacylglutathione hydrolase, mitochondrial"/>
    <property type="match status" value="1"/>
</dbReference>
<organism evidence="11 12">
    <name type="scientific">Ceratosolen solmsi marchali</name>
    <dbReference type="NCBI Taxonomy" id="326594"/>
    <lineage>
        <taxon>Eukaryota</taxon>
        <taxon>Metazoa</taxon>
        <taxon>Ecdysozoa</taxon>
        <taxon>Arthropoda</taxon>
        <taxon>Hexapoda</taxon>
        <taxon>Insecta</taxon>
        <taxon>Pterygota</taxon>
        <taxon>Neoptera</taxon>
        <taxon>Endopterygota</taxon>
        <taxon>Hymenoptera</taxon>
        <taxon>Apocrita</taxon>
        <taxon>Proctotrupomorpha</taxon>
        <taxon>Chalcidoidea</taxon>
        <taxon>Agaonidae</taxon>
        <taxon>Agaoninae</taxon>
        <taxon>Ceratosolen</taxon>
    </lineage>
</organism>
<dbReference type="NCBIfam" id="TIGR03413">
    <property type="entry name" value="GSH_gloB"/>
    <property type="match status" value="1"/>
</dbReference>
<sequence>MLVKVLPALQDNLMYIIIDKETNTAAVIDPINPNVVINVIKKLKCKLTTALITHHHWDHAGGNKQLKYLIPQLSIYGKDERIEGLTCQIDDQHVITLGNLNINCLHTPCHTAGDISYYVTKEGYNPVLFTGDTLFVGGCGKFFEGTAEDMYNNLIGIFSKLPDETQIYCGHEYTVENLKFGIHVEPDNESSKEKLIWASKQQKQLLYTVPSTIESEKLTNPFMRVCEERVQQFANKSDPIQVMAYLREKKNAFKSDDVKKN</sequence>
<name>A0AAJ6YBR1_9HYME</name>
<dbReference type="InterPro" id="IPR017782">
    <property type="entry name" value="Hydroxyacylglutathione_Hdrlase"/>
</dbReference>
<evidence type="ECO:0000256" key="1">
    <source>
        <dbReference type="ARBA" id="ARBA00001623"/>
    </source>
</evidence>
<evidence type="ECO:0000313" key="11">
    <source>
        <dbReference type="Proteomes" id="UP000695007"/>
    </source>
</evidence>
<protein>
    <recommendedName>
        <fullName evidence="5">hydroxyacylglutathione hydrolase</fullName>
        <ecNumber evidence="5">3.1.2.6</ecNumber>
    </recommendedName>
    <alternativeName>
        <fullName evidence="9">Glyoxalase II</fullName>
    </alternativeName>
</protein>
<evidence type="ECO:0000256" key="7">
    <source>
        <dbReference type="ARBA" id="ARBA00022801"/>
    </source>
</evidence>
<dbReference type="EC" id="3.1.2.6" evidence="5"/>
<comment type="pathway">
    <text evidence="3">Secondary metabolite metabolism; methylglyoxal degradation; (R)-lactate from methylglyoxal: step 2/2.</text>
</comment>
<dbReference type="Gene3D" id="3.60.15.10">
    <property type="entry name" value="Ribonuclease Z/Hydroxyacylglutathione hydrolase-like"/>
    <property type="match status" value="1"/>
</dbReference>
<dbReference type="GO" id="GO:0031123">
    <property type="term" value="P:RNA 3'-end processing"/>
    <property type="evidence" value="ECO:0007669"/>
    <property type="project" value="UniProtKB-ARBA"/>
</dbReference>
<dbReference type="GO" id="GO:0019243">
    <property type="term" value="P:methylglyoxal catabolic process to D-lactate via S-lactoyl-glutathione"/>
    <property type="evidence" value="ECO:0007669"/>
    <property type="project" value="InterPro"/>
</dbReference>
<keyword evidence="6" id="KW-0479">Metal-binding</keyword>
<keyword evidence="11" id="KW-1185">Reference proteome</keyword>
<dbReference type="PANTHER" id="PTHR11935:SF94">
    <property type="entry name" value="TENZING NORGAY, ISOFORM C"/>
    <property type="match status" value="1"/>
</dbReference>
<dbReference type="GO" id="GO:0004416">
    <property type="term" value="F:hydroxyacylglutathione hydrolase activity"/>
    <property type="evidence" value="ECO:0007669"/>
    <property type="project" value="UniProtKB-EC"/>
</dbReference>
<feature type="domain" description="Metallo-beta-lactamase" evidence="10">
    <location>
        <begin position="11"/>
        <end position="171"/>
    </location>
</feature>
<comment type="similarity">
    <text evidence="4">Belongs to the metallo-beta-lactamase superfamily. Glyoxalase II family.</text>
</comment>
<evidence type="ECO:0000256" key="8">
    <source>
        <dbReference type="ARBA" id="ARBA00022833"/>
    </source>
</evidence>
<dbReference type="GeneID" id="105359467"/>
<keyword evidence="7 12" id="KW-0378">Hydrolase</keyword>
<dbReference type="InterPro" id="IPR035680">
    <property type="entry name" value="Clx_II_MBL"/>
</dbReference>
<dbReference type="InterPro" id="IPR036866">
    <property type="entry name" value="RibonucZ/Hydroxyglut_hydro"/>
</dbReference>
<evidence type="ECO:0000256" key="6">
    <source>
        <dbReference type="ARBA" id="ARBA00022723"/>
    </source>
</evidence>